<evidence type="ECO:0000259" key="1">
    <source>
        <dbReference type="Pfam" id="PF01636"/>
    </source>
</evidence>
<name>A0A837III0_9BACT</name>
<dbReference type="InterPro" id="IPR002575">
    <property type="entry name" value="Aminoglycoside_PTrfase"/>
</dbReference>
<evidence type="ECO:0000313" key="3">
    <source>
        <dbReference type="Proteomes" id="UP000034078"/>
    </source>
</evidence>
<evidence type="ECO:0000313" key="2">
    <source>
        <dbReference type="EMBL" id="KKU00454.1"/>
    </source>
</evidence>
<organism evidence="2 3">
    <name type="scientific">Candidatus Collierbacteria bacterium GW2011_GWB2_45_17</name>
    <dbReference type="NCBI Taxonomy" id="1618388"/>
    <lineage>
        <taxon>Bacteria</taxon>
        <taxon>Candidatus Collieribacteriota</taxon>
    </lineage>
</organism>
<dbReference type="Pfam" id="PF01636">
    <property type="entry name" value="APH"/>
    <property type="match status" value="1"/>
</dbReference>
<comment type="caution">
    <text evidence="2">The sequence shown here is derived from an EMBL/GenBank/DDBJ whole genome shotgun (WGS) entry which is preliminary data.</text>
</comment>
<protein>
    <recommendedName>
        <fullName evidence="1">Aminoglycoside phosphotransferase domain-containing protein</fullName>
    </recommendedName>
</protein>
<sequence length="310" mass="36164">MDFDKHRNAQELNLGEVSNFLENNGFVEVNLNQQWRHITGSVFKNGTKQFFKLASTEGVAERTENEFAWNKLINNRPKLKLPVSVPKIYESGKYNGLFWFTCEFVEGTPLAQESQSGETKKLENNLSKIALTAKIILEFKSDKHLPNDERKNDEKEDPKTVFLDRIKHWMGQFDNNVDDLYDFIEKRIEYGLKAPQHGDFVPWHIFITNENKLFLIDGEHSRIAGFKFYDIAYFYHRVYTKLKRPDIANKFLEEFNNIYQFSKADKECLGLILAQRVIGGYFDSSKCGEKNVCLHDELKRKILEGKITIG</sequence>
<feature type="domain" description="Aminoglycoside phosphotransferase" evidence="1">
    <location>
        <begin position="48"/>
        <end position="240"/>
    </location>
</feature>
<dbReference type="Gene3D" id="3.90.1200.10">
    <property type="match status" value="1"/>
</dbReference>
<dbReference type="AlphaFoldDB" id="A0A837III0"/>
<accession>A0A837III0</accession>
<reference evidence="2 3" key="1">
    <citation type="journal article" date="2015" name="Nature">
        <title>rRNA introns, odd ribosomes, and small enigmatic genomes across a large radiation of phyla.</title>
        <authorList>
            <person name="Brown C.T."/>
            <person name="Hug L.A."/>
            <person name="Thomas B.C."/>
            <person name="Sharon I."/>
            <person name="Castelle C.J."/>
            <person name="Singh A."/>
            <person name="Wilkins M.J."/>
            <person name="Williams K.H."/>
            <person name="Banfield J.F."/>
        </authorList>
    </citation>
    <scope>NUCLEOTIDE SEQUENCE [LARGE SCALE GENOMIC DNA]</scope>
</reference>
<dbReference type="InterPro" id="IPR011009">
    <property type="entry name" value="Kinase-like_dom_sf"/>
</dbReference>
<dbReference type="SUPFAM" id="SSF56112">
    <property type="entry name" value="Protein kinase-like (PK-like)"/>
    <property type="match status" value="1"/>
</dbReference>
<dbReference type="Proteomes" id="UP000034078">
    <property type="component" value="Unassembled WGS sequence"/>
</dbReference>
<proteinExistence type="predicted"/>
<dbReference type="EMBL" id="LCKO01000004">
    <property type="protein sequence ID" value="KKU00454.1"/>
    <property type="molecule type" value="Genomic_DNA"/>
</dbReference>
<gene>
    <name evidence="2" type="ORF">UX01_C0004G0021</name>
</gene>